<proteinExistence type="predicted"/>
<dbReference type="EMBL" id="GL438123">
    <property type="protein sequence ID" value="EFN69583.1"/>
    <property type="molecule type" value="Genomic_DNA"/>
</dbReference>
<dbReference type="Pfam" id="PF05699">
    <property type="entry name" value="Dimer_Tnp_hAT"/>
    <property type="match status" value="1"/>
</dbReference>
<sequence>MWQNILKSTNFDGEKMFPNLESLVNVVLSFPHSNAEAERIFSIVTDVKNKKRNRLANELVSSICVVRSSFQAKNINCINFEVDSNHLELHNA</sequence>
<evidence type="ECO:0000313" key="3">
    <source>
        <dbReference type="Proteomes" id="UP000000311"/>
    </source>
</evidence>
<dbReference type="OMA" id="EVINCIN"/>
<dbReference type="InParanoid" id="E2AAF6"/>
<dbReference type="SUPFAM" id="SSF53098">
    <property type="entry name" value="Ribonuclease H-like"/>
    <property type="match status" value="1"/>
</dbReference>
<feature type="domain" description="HAT C-terminal dimerisation" evidence="1">
    <location>
        <begin position="15"/>
        <end position="68"/>
    </location>
</feature>
<evidence type="ECO:0000259" key="1">
    <source>
        <dbReference type="Pfam" id="PF05699"/>
    </source>
</evidence>
<accession>E2AAF6</accession>
<protein>
    <recommendedName>
        <fullName evidence="1">HAT C-terminal dimerisation domain-containing protein</fullName>
    </recommendedName>
</protein>
<dbReference type="InterPro" id="IPR008906">
    <property type="entry name" value="HATC_C_dom"/>
</dbReference>
<organism evidence="3">
    <name type="scientific">Camponotus floridanus</name>
    <name type="common">Florida carpenter ant</name>
    <dbReference type="NCBI Taxonomy" id="104421"/>
    <lineage>
        <taxon>Eukaryota</taxon>
        <taxon>Metazoa</taxon>
        <taxon>Ecdysozoa</taxon>
        <taxon>Arthropoda</taxon>
        <taxon>Hexapoda</taxon>
        <taxon>Insecta</taxon>
        <taxon>Pterygota</taxon>
        <taxon>Neoptera</taxon>
        <taxon>Endopterygota</taxon>
        <taxon>Hymenoptera</taxon>
        <taxon>Apocrita</taxon>
        <taxon>Aculeata</taxon>
        <taxon>Formicoidea</taxon>
        <taxon>Formicidae</taxon>
        <taxon>Formicinae</taxon>
        <taxon>Camponotus</taxon>
    </lineage>
</organism>
<keyword evidence="3" id="KW-1185">Reference proteome</keyword>
<gene>
    <name evidence="2" type="ORF">EAG_00142</name>
</gene>
<dbReference type="Proteomes" id="UP000000311">
    <property type="component" value="Unassembled WGS sequence"/>
</dbReference>
<feature type="non-terminal residue" evidence="2">
    <location>
        <position position="92"/>
    </location>
</feature>
<dbReference type="GO" id="GO:0046983">
    <property type="term" value="F:protein dimerization activity"/>
    <property type="evidence" value="ECO:0007669"/>
    <property type="project" value="InterPro"/>
</dbReference>
<reference evidence="2 3" key="1">
    <citation type="journal article" date="2010" name="Science">
        <title>Genomic comparison of the ants Camponotus floridanus and Harpegnathos saltator.</title>
        <authorList>
            <person name="Bonasio R."/>
            <person name="Zhang G."/>
            <person name="Ye C."/>
            <person name="Mutti N.S."/>
            <person name="Fang X."/>
            <person name="Qin N."/>
            <person name="Donahue G."/>
            <person name="Yang P."/>
            <person name="Li Q."/>
            <person name="Li C."/>
            <person name="Zhang P."/>
            <person name="Huang Z."/>
            <person name="Berger S.L."/>
            <person name="Reinberg D."/>
            <person name="Wang J."/>
            <person name="Liebig J."/>
        </authorList>
    </citation>
    <scope>NUCLEOTIDE SEQUENCE [LARGE SCALE GENOMIC DNA]</scope>
    <source>
        <strain evidence="3">C129</strain>
    </source>
</reference>
<name>E2AAF6_CAMFO</name>
<evidence type="ECO:0000313" key="2">
    <source>
        <dbReference type="EMBL" id="EFN69583.1"/>
    </source>
</evidence>
<dbReference type="InterPro" id="IPR012337">
    <property type="entry name" value="RNaseH-like_sf"/>
</dbReference>
<dbReference type="AlphaFoldDB" id="E2AAF6"/>